<proteinExistence type="predicted"/>
<dbReference type="Proteomes" id="UP000629603">
    <property type="component" value="Segment"/>
</dbReference>
<sequence length="196" mass="22817">MNIFILDPDPIKSARSYVASHQKIILEATQMLCTNVRLTNGKLRVPIHPFTGRKRKFWVLDGEELMYKENPENPSKGFFWIKSSNKIYGACHANHPWTVWGRKSRENFVWMQNFVEILNNEFMSRGYRSHGSASIAKSLIVPDLPETGLTPMPHCVDPGSKSDDVVESYRNYYRRSKKHLHVWKSVPIPDWINNEE</sequence>
<evidence type="ECO:0000313" key="2">
    <source>
        <dbReference type="Proteomes" id="UP000629603"/>
    </source>
</evidence>
<organism evidence="1 2">
    <name type="scientific">Rhizobium phage RHph_TM30</name>
    <dbReference type="NCBI Taxonomy" id="2509764"/>
    <lineage>
        <taxon>Viruses</taxon>
        <taxon>Duplodnaviria</taxon>
        <taxon>Heunggongvirae</taxon>
        <taxon>Uroviricota</taxon>
        <taxon>Caudoviricetes</taxon>
        <taxon>Kleczkowskaviridae</taxon>
        <taxon>Cuauhnahuacvirus</taxon>
        <taxon>Cuauhnahuacvirus TM30</taxon>
    </lineage>
</organism>
<accession>A0A7S5R5J9</accession>
<keyword evidence="2" id="KW-1185">Reference proteome</keyword>
<name>A0A7S5R5J9_9CAUD</name>
<evidence type="ECO:0000313" key="1">
    <source>
        <dbReference type="EMBL" id="QIG71377.1"/>
    </source>
</evidence>
<dbReference type="EMBL" id="MN988521">
    <property type="protein sequence ID" value="QIG71377.1"/>
    <property type="molecule type" value="Genomic_DNA"/>
</dbReference>
<protein>
    <submittedName>
        <fullName evidence="1">Uncharacterized protein</fullName>
    </submittedName>
</protein>
<reference evidence="1 2" key="1">
    <citation type="submission" date="2020-01" db="EMBL/GenBank/DDBJ databases">
        <title>Patterns of diversity and host range of bacteriophage communities associated with bean-nodulatin bacteria.</title>
        <authorList>
            <person name="Vann Cauwenberghe J."/>
            <person name="Santamaria R.I."/>
            <person name="Bustos P."/>
            <person name="Juarez S."/>
            <person name="Gonzalez V."/>
        </authorList>
    </citation>
    <scope>NUCLEOTIDE SEQUENCE [LARGE SCALE GENOMIC DNA]</scope>
</reference>
<gene>
    <name evidence="1" type="ORF">EVB93_270</name>
</gene>